<organism evidence="8 9">
    <name type="scientific">Saezia sanguinis</name>
    <dbReference type="NCBI Taxonomy" id="1965230"/>
    <lineage>
        <taxon>Bacteria</taxon>
        <taxon>Pseudomonadati</taxon>
        <taxon>Pseudomonadota</taxon>
        <taxon>Betaproteobacteria</taxon>
        <taxon>Burkholderiales</taxon>
        <taxon>Saeziaceae</taxon>
        <taxon>Saezia</taxon>
    </lineage>
</organism>
<dbReference type="GO" id="GO:0005840">
    <property type="term" value="C:ribosome"/>
    <property type="evidence" value="ECO:0007669"/>
    <property type="project" value="UniProtKB-KW"/>
</dbReference>
<keyword evidence="9" id="KW-1185">Reference proteome</keyword>
<dbReference type="AlphaFoldDB" id="A0A433SBY1"/>
<evidence type="ECO:0000256" key="4">
    <source>
        <dbReference type="ARBA" id="ARBA00035206"/>
    </source>
</evidence>
<dbReference type="Proteomes" id="UP000286947">
    <property type="component" value="Unassembled WGS sequence"/>
</dbReference>
<dbReference type="HAMAP" id="MF_01326_B">
    <property type="entry name" value="Ribosomal_uL24_B"/>
    <property type="match status" value="1"/>
</dbReference>
<dbReference type="Gene3D" id="2.30.30.30">
    <property type="match status" value="1"/>
</dbReference>
<dbReference type="CDD" id="cd06089">
    <property type="entry name" value="KOW_RPL26"/>
    <property type="match status" value="1"/>
</dbReference>
<dbReference type="InterPro" id="IPR003256">
    <property type="entry name" value="Ribosomal_uL24"/>
</dbReference>
<dbReference type="NCBIfam" id="TIGR01079">
    <property type="entry name" value="rplX_bact"/>
    <property type="match status" value="1"/>
</dbReference>
<comment type="function">
    <text evidence="5">One of two assembly initiator proteins, it binds directly to the 5'-end of the 23S rRNA, where it nucleates assembly of the 50S subunit.</text>
</comment>
<feature type="domain" description="Large ribosomal subunit protein uL24 C-terminal" evidence="7">
    <location>
        <begin position="40"/>
        <end position="108"/>
    </location>
</feature>
<evidence type="ECO:0000256" key="3">
    <source>
        <dbReference type="ARBA" id="ARBA00023274"/>
    </source>
</evidence>
<proteinExistence type="inferred from homology"/>
<dbReference type="InterPro" id="IPR057264">
    <property type="entry name" value="Ribosomal_uL24_C"/>
</dbReference>
<evidence type="ECO:0000313" key="9">
    <source>
        <dbReference type="Proteomes" id="UP000286947"/>
    </source>
</evidence>
<dbReference type="PANTHER" id="PTHR12903">
    <property type="entry name" value="MITOCHONDRIAL RIBOSOMAL PROTEIN L24"/>
    <property type="match status" value="1"/>
</dbReference>
<evidence type="ECO:0000313" key="8">
    <source>
        <dbReference type="EMBL" id="RUS66229.1"/>
    </source>
</evidence>
<comment type="caution">
    <text evidence="8">The sequence shown here is derived from an EMBL/GenBank/DDBJ whole genome shotgun (WGS) entry which is preliminary data.</text>
</comment>
<accession>A0A433SBY1</accession>
<name>A0A433SBY1_9BURK</name>
<dbReference type="SUPFAM" id="SSF50104">
    <property type="entry name" value="Translation proteins SH3-like domain"/>
    <property type="match status" value="1"/>
</dbReference>
<evidence type="ECO:0000259" key="7">
    <source>
        <dbReference type="Pfam" id="PF17136"/>
    </source>
</evidence>
<dbReference type="RefSeq" id="WP_126980479.1">
    <property type="nucleotide sequence ID" value="NZ_PQSP01000006.1"/>
</dbReference>
<protein>
    <recommendedName>
        <fullName evidence="4 5">Large ribosomal subunit protein uL24</fullName>
    </recommendedName>
</protein>
<dbReference type="InterPro" id="IPR014722">
    <property type="entry name" value="Rib_uL2_dom2"/>
</dbReference>
<evidence type="ECO:0000256" key="2">
    <source>
        <dbReference type="ARBA" id="ARBA00022980"/>
    </source>
</evidence>
<dbReference type="GO" id="GO:0019843">
    <property type="term" value="F:rRNA binding"/>
    <property type="evidence" value="ECO:0007669"/>
    <property type="project" value="UniProtKB-UniRule"/>
</dbReference>
<sequence>MNKIRKGDEVIVIAGKDRVRKARGKVLARVDDSHLIVEGVNLAIKHVKPNPMKGTAGGKTEKPMPIDQSNVAIYNPKTGKADRVKIQITKDGDKERKVRVYKSTGEEIKTSA</sequence>
<gene>
    <name evidence="5 8" type="primary">rplX</name>
    <name evidence="8" type="ORF">CUZ56_02309</name>
</gene>
<dbReference type="GO" id="GO:0006412">
    <property type="term" value="P:translation"/>
    <property type="evidence" value="ECO:0007669"/>
    <property type="project" value="UniProtKB-UniRule"/>
</dbReference>
<dbReference type="InterPro" id="IPR041988">
    <property type="entry name" value="Ribosomal_uL24_KOW"/>
</dbReference>
<keyword evidence="3 5" id="KW-0687">Ribonucleoprotein</keyword>
<comment type="similarity">
    <text evidence="1 5">Belongs to the universal ribosomal protein uL24 family.</text>
</comment>
<keyword evidence="5" id="KW-0699">rRNA-binding</keyword>
<dbReference type="InterPro" id="IPR008991">
    <property type="entry name" value="Translation_prot_SH3-like_sf"/>
</dbReference>
<comment type="subunit">
    <text evidence="5">Part of the 50S ribosomal subunit.</text>
</comment>
<comment type="function">
    <text evidence="5">One of the proteins that surrounds the polypeptide exit tunnel on the outside of the subunit.</text>
</comment>
<keyword evidence="2 5" id="KW-0689">Ribosomal protein</keyword>
<evidence type="ECO:0000256" key="1">
    <source>
        <dbReference type="ARBA" id="ARBA00010618"/>
    </source>
</evidence>
<keyword evidence="5" id="KW-0694">RNA-binding</keyword>
<dbReference type="GO" id="GO:1990904">
    <property type="term" value="C:ribonucleoprotein complex"/>
    <property type="evidence" value="ECO:0007669"/>
    <property type="project" value="UniProtKB-KW"/>
</dbReference>
<dbReference type="OrthoDB" id="9807419at2"/>
<evidence type="ECO:0000256" key="6">
    <source>
        <dbReference type="SAM" id="MobiDB-lite"/>
    </source>
</evidence>
<feature type="region of interest" description="Disordered" evidence="6">
    <location>
        <begin position="48"/>
        <end position="67"/>
    </location>
</feature>
<dbReference type="Pfam" id="PF17136">
    <property type="entry name" value="ribosomal_L24"/>
    <property type="match status" value="1"/>
</dbReference>
<dbReference type="EMBL" id="PQSP01000006">
    <property type="protein sequence ID" value="RUS66229.1"/>
    <property type="molecule type" value="Genomic_DNA"/>
</dbReference>
<dbReference type="GO" id="GO:0003735">
    <property type="term" value="F:structural constituent of ribosome"/>
    <property type="evidence" value="ECO:0007669"/>
    <property type="project" value="InterPro"/>
</dbReference>
<evidence type="ECO:0000256" key="5">
    <source>
        <dbReference type="HAMAP-Rule" id="MF_01326"/>
    </source>
</evidence>
<reference evidence="8 9" key="1">
    <citation type="submission" date="2018-01" db="EMBL/GenBank/DDBJ databases">
        <title>Saezia sanguinis gen. nov., sp. nov., in the order Burkholderiales isolated from human blood.</title>
        <authorList>
            <person name="Medina-Pascual M.J."/>
            <person name="Valdezate S."/>
            <person name="Monzon S."/>
            <person name="Cuesta I."/>
            <person name="Carrasco G."/>
            <person name="Villalon P."/>
            <person name="Saez-Nieto J.A."/>
        </authorList>
    </citation>
    <scope>NUCLEOTIDE SEQUENCE [LARGE SCALE GENOMIC DNA]</scope>
    <source>
        <strain evidence="8 9">CNM695-12</strain>
    </source>
</reference>